<protein>
    <recommendedName>
        <fullName evidence="1">glycerophosphodiester phosphodiesterase</fullName>
        <ecNumber evidence="1">3.1.4.46</ecNumber>
    </recommendedName>
</protein>
<dbReference type="GO" id="GO:0046475">
    <property type="term" value="P:glycerophospholipid catabolic process"/>
    <property type="evidence" value="ECO:0007669"/>
    <property type="project" value="TreeGrafter"/>
</dbReference>
<dbReference type="InterPro" id="IPR017946">
    <property type="entry name" value="PLC-like_Pdiesterase_TIM-brl"/>
</dbReference>
<evidence type="ECO:0000256" key="4">
    <source>
        <dbReference type="ARBA" id="ARBA00047512"/>
    </source>
</evidence>
<dbReference type="Gene3D" id="3.20.20.190">
    <property type="entry name" value="Phosphatidylinositol (PI) phosphodiesterase"/>
    <property type="match status" value="1"/>
</dbReference>
<dbReference type="InterPro" id="IPR030395">
    <property type="entry name" value="GP_PDE_dom"/>
</dbReference>
<dbReference type="SUPFAM" id="SSF51695">
    <property type="entry name" value="PLC-like phosphodiesterases"/>
    <property type="match status" value="1"/>
</dbReference>
<comment type="caution">
    <text evidence="6">The sequence shown here is derived from an EMBL/GenBank/DDBJ whole genome shotgun (WGS) entry which is preliminary data.</text>
</comment>
<proteinExistence type="predicted"/>
<dbReference type="PANTHER" id="PTHR22958">
    <property type="entry name" value="GLYCEROPHOSPHORYL DIESTER PHOSPHODIESTERASE"/>
    <property type="match status" value="1"/>
</dbReference>
<evidence type="ECO:0000313" key="6">
    <source>
        <dbReference type="EMBL" id="KAK9276863.1"/>
    </source>
</evidence>
<dbReference type="EMBL" id="JBBPBK010000010">
    <property type="protein sequence ID" value="KAK9276863.1"/>
    <property type="molecule type" value="Genomic_DNA"/>
</dbReference>
<dbReference type="GO" id="GO:0006071">
    <property type="term" value="P:glycerol metabolic process"/>
    <property type="evidence" value="ECO:0007669"/>
    <property type="project" value="UniProtKB-KW"/>
</dbReference>
<dbReference type="InterPro" id="IPR051578">
    <property type="entry name" value="GDPD"/>
</dbReference>
<accession>A0AAP0WTZ3</accession>
<dbReference type="GO" id="GO:0008889">
    <property type="term" value="F:glycerophosphodiester phosphodiesterase activity"/>
    <property type="evidence" value="ECO:0007669"/>
    <property type="project" value="UniProtKB-EC"/>
</dbReference>
<feature type="domain" description="GP-PDE" evidence="5">
    <location>
        <begin position="1"/>
        <end position="143"/>
    </location>
</feature>
<evidence type="ECO:0000256" key="3">
    <source>
        <dbReference type="ARBA" id="ARBA00022801"/>
    </source>
</evidence>
<dbReference type="Pfam" id="PF03009">
    <property type="entry name" value="GDPD"/>
    <property type="match status" value="1"/>
</dbReference>
<organism evidence="6 7">
    <name type="scientific">Liquidambar formosana</name>
    <name type="common">Formosan gum</name>
    <dbReference type="NCBI Taxonomy" id="63359"/>
    <lineage>
        <taxon>Eukaryota</taxon>
        <taxon>Viridiplantae</taxon>
        <taxon>Streptophyta</taxon>
        <taxon>Embryophyta</taxon>
        <taxon>Tracheophyta</taxon>
        <taxon>Spermatophyta</taxon>
        <taxon>Magnoliopsida</taxon>
        <taxon>eudicotyledons</taxon>
        <taxon>Gunneridae</taxon>
        <taxon>Pentapetalae</taxon>
        <taxon>Saxifragales</taxon>
        <taxon>Altingiaceae</taxon>
        <taxon>Liquidambar</taxon>
    </lineage>
</organism>
<gene>
    <name evidence="6" type="ORF">L1049_006400</name>
</gene>
<dbReference type="AlphaFoldDB" id="A0AAP0WTZ3"/>
<keyword evidence="7" id="KW-1185">Reference proteome</keyword>
<dbReference type="EC" id="3.1.4.46" evidence="1"/>
<evidence type="ECO:0000256" key="1">
    <source>
        <dbReference type="ARBA" id="ARBA00012247"/>
    </source>
</evidence>
<dbReference type="PANTHER" id="PTHR22958:SF34">
    <property type="entry name" value="GLYCEROPHOSPHODIESTER PHOSPHODIESTERASE GDPD3"/>
    <property type="match status" value="1"/>
</dbReference>
<keyword evidence="3" id="KW-0378">Hydrolase</keyword>
<dbReference type="PROSITE" id="PS51704">
    <property type="entry name" value="GP_PDE"/>
    <property type="match status" value="1"/>
</dbReference>
<evidence type="ECO:0000313" key="7">
    <source>
        <dbReference type="Proteomes" id="UP001415857"/>
    </source>
</evidence>
<reference evidence="6 7" key="1">
    <citation type="journal article" date="2024" name="Plant J.">
        <title>Genome sequences and population genomics reveal climatic adaptation and genomic divergence between two closely related sweetgum species.</title>
        <authorList>
            <person name="Xu W.Q."/>
            <person name="Ren C.Q."/>
            <person name="Zhang X.Y."/>
            <person name="Comes H.P."/>
            <person name="Liu X.H."/>
            <person name="Li Y.G."/>
            <person name="Kettle C.J."/>
            <person name="Jalonen R."/>
            <person name="Gaisberger H."/>
            <person name="Ma Y.Z."/>
            <person name="Qiu Y.X."/>
        </authorList>
    </citation>
    <scope>NUCLEOTIDE SEQUENCE [LARGE SCALE GENOMIC DNA]</scope>
    <source>
        <strain evidence="6">Hangzhou</strain>
    </source>
</reference>
<evidence type="ECO:0000256" key="2">
    <source>
        <dbReference type="ARBA" id="ARBA00022798"/>
    </source>
</evidence>
<evidence type="ECO:0000259" key="5">
    <source>
        <dbReference type="PROSITE" id="PS51704"/>
    </source>
</evidence>
<comment type="catalytic activity">
    <reaction evidence="4">
        <text>a sn-glycero-3-phosphodiester + H2O = an alcohol + sn-glycerol 3-phosphate + H(+)</text>
        <dbReference type="Rhea" id="RHEA:12969"/>
        <dbReference type="ChEBI" id="CHEBI:15377"/>
        <dbReference type="ChEBI" id="CHEBI:15378"/>
        <dbReference type="ChEBI" id="CHEBI:30879"/>
        <dbReference type="ChEBI" id="CHEBI:57597"/>
        <dbReference type="ChEBI" id="CHEBI:83408"/>
        <dbReference type="EC" id="3.1.4.46"/>
    </reaction>
</comment>
<keyword evidence="2" id="KW-0319">Glycerol metabolism</keyword>
<name>A0AAP0WTZ3_LIQFO</name>
<dbReference type="Proteomes" id="UP001415857">
    <property type="component" value="Unassembled WGS sequence"/>
</dbReference>
<sequence>MKSIKENSILSFIAAAKFPLDFLEFDVQVTKDDCPVIFHDNFILSEDKGAIIEKRVTDLTLAELLCYGPQKEPGNMGKPLFRKAKDGRIFEWKVENDDPLCTLEEVFQKVEHSLGFNIELKFDDQVVYKQEELIHVLQVILRW</sequence>